<dbReference type="GO" id="GO:0004540">
    <property type="term" value="F:RNA nuclease activity"/>
    <property type="evidence" value="ECO:0007669"/>
    <property type="project" value="InterPro"/>
</dbReference>
<dbReference type="EMBL" id="JAMOGB010000005">
    <property type="protein sequence ID" value="MDO0877483.1"/>
    <property type="molecule type" value="Genomic_DNA"/>
</dbReference>
<dbReference type="PANTHER" id="PTHR35458">
    <property type="entry name" value="SLR0755 PROTEIN"/>
    <property type="match status" value="1"/>
</dbReference>
<dbReference type="RefSeq" id="WP_035064216.1">
    <property type="nucleotide sequence ID" value="NZ_CP012152.1"/>
</dbReference>
<reference evidence="2" key="1">
    <citation type="submission" date="2022-05" db="EMBL/GenBank/DDBJ databases">
        <title>Genome-based reclassification of Anoxybacillus salavatliensis Cihan et al. as a later heterotypic synonym of Anoxybacillus gonensis Belduz et al. 2003.</title>
        <authorList>
            <person name="Inan Bektas K."/>
            <person name="Guler H.I."/>
            <person name="Belduz A.O."/>
            <person name="Canakci S."/>
        </authorList>
    </citation>
    <scope>NUCLEOTIDE SEQUENCE</scope>
    <source>
        <strain evidence="2">NCIMB 13933</strain>
    </source>
</reference>
<gene>
    <name evidence="2" type="ORF">NBU54_07400</name>
</gene>
<evidence type="ECO:0000313" key="2">
    <source>
        <dbReference type="EMBL" id="MDO0877483.1"/>
    </source>
</evidence>
<feature type="domain" description="NYN" evidence="1">
    <location>
        <begin position="3"/>
        <end position="169"/>
    </location>
</feature>
<accession>A0AAW7TDT5</accession>
<dbReference type="Gene3D" id="3.40.50.1010">
    <property type="entry name" value="5'-nuclease"/>
    <property type="match status" value="1"/>
</dbReference>
<comment type="caution">
    <text evidence="2">The sequence shown here is derived from an EMBL/GenBank/DDBJ whole genome shotgun (WGS) entry which is preliminary data.</text>
</comment>
<dbReference type="InterPro" id="IPR047140">
    <property type="entry name" value="LabA"/>
</dbReference>
<proteinExistence type="predicted"/>
<dbReference type="CDD" id="cd10911">
    <property type="entry name" value="PIN_LabA"/>
    <property type="match status" value="1"/>
</dbReference>
<dbReference type="InterPro" id="IPR021139">
    <property type="entry name" value="NYN"/>
</dbReference>
<name>A0AAW7TDT5_9BACL</name>
<dbReference type="PANTHER" id="PTHR35458:SF8">
    <property type="entry name" value="SLR0650 PROTEIN"/>
    <property type="match status" value="1"/>
</dbReference>
<dbReference type="Pfam" id="PF01936">
    <property type="entry name" value="NYN"/>
    <property type="match status" value="1"/>
</dbReference>
<organism evidence="2 3">
    <name type="scientific">Anoxybacillus gonensis</name>
    <dbReference type="NCBI Taxonomy" id="198467"/>
    <lineage>
        <taxon>Bacteria</taxon>
        <taxon>Bacillati</taxon>
        <taxon>Bacillota</taxon>
        <taxon>Bacilli</taxon>
        <taxon>Bacillales</taxon>
        <taxon>Anoxybacillaceae</taxon>
        <taxon>Anoxybacillus</taxon>
    </lineage>
</organism>
<dbReference type="Proteomes" id="UP001176117">
    <property type="component" value="Unassembled WGS sequence"/>
</dbReference>
<keyword evidence="3" id="KW-1185">Reference proteome</keyword>
<dbReference type="AlphaFoldDB" id="A0AAW7TDT5"/>
<sequence length="180" mass="20481">MKRIMVFIDGNNFESAVTNLFSGNYQRIDYGKLAHYIADIRNGHLQRLYYYTAMSSHDKSKAAATKKFIDTLNKHVPYCIAKAGYLKYVGQDGSGKDIYIEKGTDVNIAVDLVSLAYHHAYDEAILLSADTDYEPAIRVVQQLGKNIVACLVDQQKAGYLKDLCDDHFFLKKEDFEHVQR</sequence>
<evidence type="ECO:0000259" key="1">
    <source>
        <dbReference type="Pfam" id="PF01936"/>
    </source>
</evidence>
<protein>
    <submittedName>
        <fullName evidence="2">NYN domain-containing protein</fullName>
    </submittedName>
</protein>
<dbReference type="KEGG" id="agn:AFK25_04320"/>
<evidence type="ECO:0000313" key="3">
    <source>
        <dbReference type="Proteomes" id="UP001176117"/>
    </source>
</evidence>